<feature type="binding site" evidence="11">
    <location>
        <position position="223"/>
    </location>
    <ligand>
        <name>Ca(2+)</name>
        <dbReference type="ChEBI" id="CHEBI:29108"/>
        <label>3</label>
    </ligand>
</feature>
<feature type="active site" evidence="10">
    <location>
        <position position="243"/>
    </location>
</feature>
<dbReference type="InterPro" id="IPR001818">
    <property type="entry name" value="Pept_M10_metallopeptidase"/>
</dbReference>
<feature type="binding site" evidence="11">
    <location>
        <position position="200"/>
    </location>
    <ligand>
        <name>Ca(2+)</name>
        <dbReference type="ChEBI" id="CHEBI:29108"/>
        <label>3</label>
    </ligand>
</feature>
<evidence type="ECO:0000313" key="13">
    <source>
        <dbReference type="EMBL" id="KZV48865.1"/>
    </source>
</evidence>
<feature type="domain" description="Peptidase metallopeptidase" evidence="12">
    <location>
        <begin position="131"/>
        <end position="286"/>
    </location>
</feature>
<evidence type="ECO:0000256" key="7">
    <source>
        <dbReference type="ARBA" id="ARBA00023049"/>
    </source>
</evidence>
<feature type="binding site" evidence="11">
    <location>
        <position position="201"/>
    </location>
    <ligand>
        <name>Ca(2+)</name>
        <dbReference type="ChEBI" id="CHEBI:29108"/>
        <label>3</label>
    </ligand>
</feature>
<organism evidence="13 14">
    <name type="scientific">Dorcoceras hygrometricum</name>
    <dbReference type="NCBI Taxonomy" id="472368"/>
    <lineage>
        <taxon>Eukaryota</taxon>
        <taxon>Viridiplantae</taxon>
        <taxon>Streptophyta</taxon>
        <taxon>Embryophyta</taxon>
        <taxon>Tracheophyta</taxon>
        <taxon>Spermatophyta</taxon>
        <taxon>Magnoliopsida</taxon>
        <taxon>eudicotyledons</taxon>
        <taxon>Gunneridae</taxon>
        <taxon>Pentapetalae</taxon>
        <taxon>asterids</taxon>
        <taxon>lamiids</taxon>
        <taxon>Lamiales</taxon>
        <taxon>Gesneriaceae</taxon>
        <taxon>Didymocarpoideae</taxon>
        <taxon>Trichosporeae</taxon>
        <taxon>Loxocarpinae</taxon>
        <taxon>Dorcoceras</taxon>
    </lineage>
</organism>
<dbReference type="InterPro" id="IPR002477">
    <property type="entry name" value="Peptidoglycan-bd-like"/>
</dbReference>
<proteinExistence type="inferred from homology"/>
<sequence>MVHASRHAPEDENLPSPFEFIKHLEGCHKGNKSKEIHLLKNYLNKFGYLDLDREHAAADTFDNALESAIKTYQTNFHISPTGILDVSTVSKMVVPRCGVPDIVRGMNSMRADREKHNFGSITHSHYSFFQNRPRWPPTKTHLTYNILPSTPRNAVRPIRRAFNKWASATHFTFSKVHSNQLADLVIGFFRHDHGDGHRFDGPGGTLAHAFAPTTGWFHYDADERWVDGPVPGAMDLETVAIHEIGHLLGLGHSSVEGAIMYPSIPAGMTKSLHADDIRGIKALYNV</sequence>
<keyword evidence="8" id="KW-0865">Zymogen</keyword>
<feature type="binding site" evidence="11">
    <location>
        <position position="195"/>
    </location>
    <ligand>
        <name>Zn(2+)</name>
        <dbReference type="ChEBI" id="CHEBI:29105"/>
        <label>1</label>
    </ligand>
</feature>
<evidence type="ECO:0000256" key="6">
    <source>
        <dbReference type="ARBA" id="ARBA00022833"/>
    </source>
</evidence>
<dbReference type="CDD" id="cd04278">
    <property type="entry name" value="ZnMc_MMP"/>
    <property type="match status" value="1"/>
</dbReference>
<name>A0A2Z7CR71_9LAMI</name>
<dbReference type="GO" id="GO:0031012">
    <property type="term" value="C:extracellular matrix"/>
    <property type="evidence" value="ECO:0007669"/>
    <property type="project" value="InterPro"/>
</dbReference>
<dbReference type="GO" id="GO:0008270">
    <property type="term" value="F:zinc ion binding"/>
    <property type="evidence" value="ECO:0007669"/>
    <property type="project" value="InterPro"/>
</dbReference>
<dbReference type="Proteomes" id="UP000250235">
    <property type="component" value="Unassembled WGS sequence"/>
</dbReference>
<dbReference type="SMART" id="SM00235">
    <property type="entry name" value="ZnMc"/>
    <property type="match status" value="1"/>
</dbReference>
<keyword evidence="4" id="KW-0732">Signal</keyword>
<feature type="binding site" description="in inhibited form" evidence="11">
    <location>
        <position position="97"/>
    </location>
    <ligand>
        <name>Zn(2+)</name>
        <dbReference type="ChEBI" id="CHEBI:29105"/>
        <label>2</label>
        <note>catalytic</note>
    </ligand>
</feature>
<protein>
    <submittedName>
        <fullName evidence="13">Metalloendoprotein 1-like</fullName>
    </submittedName>
</protein>
<dbReference type="GO" id="GO:0004222">
    <property type="term" value="F:metalloendopeptidase activity"/>
    <property type="evidence" value="ECO:0007669"/>
    <property type="project" value="InterPro"/>
</dbReference>
<gene>
    <name evidence="13" type="ORF">F511_16672</name>
</gene>
<dbReference type="PRINTS" id="PR00138">
    <property type="entry name" value="MATRIXIN"/>
</dbReference>
<evidence type="ECO:0000256" key="3">
    <source>
        <dbReference type="ARBA" id="ARBA00022723"/>
    </source>
</evidence>
<reference evidence="13 14" key="1">
    <citation type="journal article" date="2015" name="Proc. Natl. Acad. Sci. U.S.A.">
        <title>The resurrection genome of Boea hygrometrica: A blueprint for survival of dehydration.</title>
        <authorList>
            <person name="Xiao L."/>
            <person name="Yang G."/>
            <person name="Zhang L."/>
            <person name="Yang X."/>
            <person name="Zhao S."/>
            <person name="Ji Z."/>
            <person name="Zhou Q."/>
            <person name="Hu M."/>
            <person name="Wang Y."/>
            <person name="Chen M."/>
            <person name="Xu Y."/>
            <person name="Jin H."/>
            <person name="Xiao X."/>
            <person name="Hu G."/>
            <person name="Bao F."/>
            <person name="Hu Y."/>
            <person name="Wan P."/>
            <person name="Li L."/>
            <person name="Deng X."/>
            <person name="Kuang T."/>
            <person name="Xiang C."/>
            <person name="Zhu J.K."/>
            <person name="Oliver M.J."/>
            <person name="He Y."/>
        </authorList>
    </citation>
    <scope>NUCLEOTIDE SEQUENCE [LARGE SCALE GENOMIC DNA]</scope>
    <source>
        <strain evidence="14">cv. XS01</strain>
    </source>
</reference>
<dbReference type="PANTHER" id="PTHR10201:SF213">
    <property type="entry name" value="METALLOENDOPROTEINASE 2-MMP-LIKE"/>
    <property type="match status" value="1"/>
</dbReference>
<feature type="binding site" evidence="11">
    <location>
        <position position="246"/>
    </location>
    <ligand>
        <name>Zn(2+)</name>
        <dbReference type="ChEBI" id="CHEBI:29105"/>
        <label>2</label>
        <note>catalytic</note>
    </ligand>
</feature>
<dbReference type="InterPro" id="IPR033739">
    <property type="entry name" value="M10A_MMP"/>
</dbReference>
<evidence type="ECO:0000256" key="9">
    <source>
        <dbReference type="ARBA" id="ARBA00023180"/>
    </source>
</evidence>
<dbReference type="InterPro" id="IPR021158">
    <property type="entry name" value="Pept_M10A_Zn_BS"/>
</dbReference>
<dbReference type="FunFam" id="3.40.390.10:FF:000018">
    <property type="entry name" value="Metalloendoproteinase 1"/>
    <property type="match status" value="1"/>
</dbReference>
<evidence type="ECO:0000313" key="14">
    <source>
        <dbReference type="Proteomes" id="UP000250235"/>
    </source>
</evidence>
<dbReference type="OrthoDB" id="406838at2759"/>
<feature type="binding site" evidence="11">
    <location>
        <position position="218"/>
    </location>
    <ligand>
        <name>Zn(2+)</name>
        <dbReference type="ChEBI" id="CHEBI:29105"/>
        <label>1</label>
    </ligand>
</feature>
<dbReference type="Pfam" id="PF00413">
    <property type="entry name" value="Peptidase_M10"/>
    <property type="match status" value="1"/>
</dbReference>
<dbReference type="GO" id="GO:0030574">
    <property type="term" value="P:collagen catabolic process"/>
    <property type="evidence" value="ECO:0007669"/>
    <property type="project" value="TreeGrafter"/>
</dbReference>
<keyword evidence="5" id="KW-0378">Hydrolase</keyword>
<keyword evidence="9" id="KW-0325">Glycoprotein</keyword>
<evidence type="ECO:0000256" key="11">
    <source>
        <dbReference type="PIRSR" id="PIRSR621190-2"/>
    </source>
</evidence>
<dbReference type="InterPro" id="IPR006026">
    <property type="entry name" value="Peptidase_Metallo"/>
</dbReference>
<comment type="cofactor">
    <cofactor evidence="11">
        <name>Ca(2+)</name>
        <dbReference type="ChEBI" id="CHEBI:29108"/>
    </cofactor>
    <text evidence="11">Can bind about 5 Ca(2+) ions per subunit.</text>
</comment>
<evidence type="ECO:0000256" key="2">
    <source>
        <dbReference type="ARBA" id="ARBA00022670"/>
    </source>
</evidence>
<dbReference type="SUPFAM" id="SSF47090">
    <property type="entry name" value="PGBD-like"/>
    <property type="match status" value="1"/>
</dbReference>
<dbReference type="PROSITE" id="PS00546">
    <property type="entry name" value="CYSTEINE_SWITCH"/>
    <property type="match status" value="1"/>
</dbReference>
<dbReference type="InterPro" id="IPR036365">
    <property type="entry name" value="PGBD-like_sf"/>
</dbReference>
<keyword evidence="3 11" id="KW-0479">Metal-binding</keyword>
<evidence type="ECO:0000256" key="5">
    <source>
        <dbReference type="ARBA" id="ARBA00022801"/>
    </source>
</evidence>
<feature type="binding site" evidence="11">
    <location>
        <position position="242"/>
    </location>
    <ligand>
        <name>Zn(2+)</name>
        <dbReference type="ChEBI" id="CHEBI:29105"/>
        <label>2</label>
        <note>catalytic</note>
    </ligand>
</feature>
<dbReference type="Gene3D" id="3.40.390.10">
    <property type="entry name" value="Collagenase (Catalytic Domain)"/>
    <property type="match status" value="1"/>
</dbReference>
<dbReference type="AlphaFoldDB" id="A0A2Z7CR71"/>
<dbReference type="PANTHER" id="PTHR10201">
    <property type="entry name" value="MATRIX METALLOPROTEINASE"/>
    <property type="match status" value="1"/>
</dbReference>
<dbReference type="InterPro" id="IPR024079">
    <property type="entry name" value="MetalloPept_cat_dom_sf"/>
</dbReference>
<evidence type="ECO:0000256" key="1">
    <source>
        <dbReference type="ARBA" id="ARBA00009614"/>
    </source>
</evidence>
<evidence type="ECO:0000256" key="8">
    <source>
        <dbReference type="ARBA" id="ARBA00023145"/>
    </source>
</evidence>
<dbReference type="Pfam" id="PF01471">
    <property type="entry name" value="PG_binding_1"/>
    <property type="match status" value="1"/>
</dbReference>
<feature type="binding site" evidence="11">
    <location>
        <position position="183"/>
    </location>
    <ligand>
        <name>Ca(2+)</name>
        <dbReference type="ChEBI" id="CHEBI:29108"/>
        <label>2</label>
    </ligand>
</feature>
<feature type="binding site" evidence="11">
    <location>
        <position position="208"/>
    </location>
    <ligand>
        <name>Zn(2+)</name>
        <dbReference type="ChEBI" id="CHEBI:29105"/>
        <label>1</label>
    </ligand>
</feature>
<evidence type="ECO:0000256" key="4">
    <source>
        <dbReference type="ARBA" id="ARBA00022729"/>
    </source>
</evidence>
<feature type="binding site" evidence="11">
    <location>
        <position position="220"/>
    </location>
    <ligand>
        <name>Ca(2+)</name>
        <dbReference type="ChEBI" id="CHEBI:29108"/>
        <label>3</label>
    </ligand>
</feature>
<feature type="binding site" evidence="11">
    <location>
        <position position="260"/>
    </location>
    <ligand>
        <name>Zn(2+)</name>
        <dbReference type="ChEBI" id="CHEBI:29105"/>
        <label>2</label>
        <note>catalytic</note>
    </ligand>
</feature>
<feature type="binding site" evidence="11">
    <location>
        <position position="193"/>
    </location>
    <ligand>
        <name>Zn(2+)</name>
        <dbReference type="ChEBI" id="CHEBI:29105"/>
        <label>1</label>
    </ligand>
</feature>
<dbReference type="GO" id="GO:0030198">
    <property type="term" value="P:extracellular matrix organization"/>
    <property type="evidence" value="ECO:0007669"/>
    <property type="project" value="TreeGrafter"/>
</dbReference>
<feature type="binding site" evidence="11">
    <location>
        <position position="223"/>
    </location>
    <ligand>
        <name>Ca(2+)</name>
        <dbReference type="ChEBI" id="CHEBI:29108"/>
        <label>1</label>
    </ligand>
</feature>
<dbReference type="InterPro" id="IPR021190">
    <property type="entry name" value="Pept_M10A"/>
</dbReference>
<dbReference type="SUPFAM" id="SSF55486">
    <property type="entry name" value="Metalloproteases ('zincins'), catalytic domain"/>
    <property type="match status" value="1"/>
</dbReference>
<keyword evidence="2" id="KW-0645">Protease</keyword>
<accession>A0A2Z7CR71</accession>
<comment type="similarity">
    <text evidence="1">Belongs to the peptidase M10A family. Matrix metalloproteinases (MMPs) subfamily.</text>
</comment>
<evidence type="ECO:0000259" key="12">
    <source>
        <dbReference type="SMART" id="SM00235"/>
    </source>
</evidence>
<dbReference type="EMBL" id="KQ993804">
    <property type="protein sequence ID" value="KZV48865.1"/>
    <property type="molecule type" value="Genomic_DNA"/>
</dbReference>
<comment type="cofactor">
    <cofactor evidence="11">
        <name>Zn(2+)</name>
        <dbReference type="ChEBI" id="CHEBI:29105"/>
    </cofactor>
    <text evidence="11">Binds 2 Zn(2+) ions per subunit.</text>
</comment>
<keyword evidence="6 11" id="KW-0862">Zinc</keyword>
<keyword evidence="14" id="KW-1185">Reference proteome</keyword>
<keyword evidence="11" id="KW-0106">Calcium</keyword>
<dbReference type="GO" id="GO:0006508">
    <property type="term" value="P:proteolysis"/>
    <property type="evidence" value="ECO:0007669"/>
    <property type="project" value="UniProtKB-KW"/>
</dbReference>
<feature type="binding site" evidence="11">
    <location>
        <position position="252"/>
    </location>
    <ligand>
        <name>Zn(2+)</name>
        <dbReference type="ChEBI" id="CHEBI:29105"/>
        <label>2</label>
        <note>catalytic</note>
    </ligand>
</feature>
<evidence type="ECO:0000256" key="10">
    <source>
        <dbReference type="PIRSR" id="PIRSR621190-1"/>
    </source>
</evidence>
<keyword evidence="7" id="KW-0482">Metalloprotease</keyword>